<dbReference type="GO" id="GO:0006457">
    <property type="term" value="P:protein folding"/>
    <property type="evidence" value="ECO:0007669"/>
    <property type="project" value="TreeGrafter"/>
</dbReference>
<dbReference type="EMBL" id="CAKOFQ010006745">
    <property type="protein sequence ID" value="CAH1967591.1"/>
    <property type="molecule type" value="Genomic_DNA"/>
</dbReference>
<dbReference type="PANTHER" id="PTHR45672:SF2">
    <property type="entry name" value="PROTEIN DISULFIDE-ISOMERASE A5"/>
    <property type="match status" value="1"/>
</dbReference>
<comment type="similarity">
    <text evidence="1">Belongs to the protein disulfide isomerase family.</text>
</comment>
<feature type="domain" description="Thioredoxin" evidence="3">
    <location>
        <begin position="506"/>
        <end position="633"/>
    </location>
</feature>
<evidence type="ECO:0000313" key="5">
    <source>
        <dbReference type="Proteomes" id="UP001152888"/>
    </source>
</evidence>
<gene>
    <name evidence="4" type="ORF">ACAOBT_LOCUS7467</name>
</gene>
<organism evidence="4 5">
    <name type="scientific">Acanthoscelides obtectus</name>
    <name type="common">Bean weevil</name>
    <name type="synonym">Bruchus obtectus</name>
    <dbReference type="NCBI Taxonomy" id="200917"/>
    <lineage>
        <taxon>Eukaryota</taxon>
        <taxon>Metazoa</taxon>
        <taxon>Ecdysozoa</taxon>
        <taxon>Arthropoda</taxon>
        <taxon>Hexapoda</taxon>
        <taxon>Insecta</taxon>
        <taxon>Pterygota</taxon>
        <taxon>Neoptera</taxon>
        <taxon>Endopterygota</taxon>
        <taxon>Coleoptera</taxon>
        <taxon>Polyphaga</taxon>
        <taxon>Cucujiformia</taxon>
        <taxon>Chrysomeloidea</taxon>
        <taxon>Chrysomelidae</taxon>
        <taxon>Bruchinae</taxon>
        <taxon>Bruchini</taxon>
        <taxon>Acanthoscelides</taxon>
    </lineage>
</organism>
<evidence type="ECO:0000256" key="1">
    <source>
        <dbReference type="ARBA" id="ARBA00006347"/>
    </source>
</evidence>
<proteinExistence type="inferred from homology"/>
<evidence type="ECO:0000313" key="4">
    <source>
        <dbReference type="EMBL" id="CAH1967591.1"/>
    </source>
</evidence>
<feature type="chain" id="PRO_5040160736" description="Thioredoxin domain-containing protein" evidence="2">
    <location>
        <begin position="23"/>
        <end position="637"/>
    </location>
</feature>
<dbReference type="PRINTS" id="PR00421">
    <property type="entry name" value="THIOREDOXIN"/>
</dbReference>
<evidence type="ECO:0000256" key="2">
    <source>
        <dbReference type="SAM" id="SignalP"/>
    </source>
</evidence>
<dbReference type="InterPro" id="IPR013766">
    <property type="entry name" value="Thioredoxin_domain"/>
</dbReference>
<evidence type="ECO:0000259" key="3">
    <source>
        <dbReference type="PROSITE" id="PS51352"/>
    </source>
</evidence>
<keyword evidence="2" id="KW-0732">Signal</keyword>
<dbReference type="SUPFAM" id="SSF52833">
    <property type="entry name" value="Thioredoxin-like"/>
    <property type="match status" value="5"/>
</dbReference>
<keyword evidence="5" id="KW-1185">Reference proteome</keyword>
<feature type="signal peptide" evidence="2">
    <location>
        <begin position="1"/>
        <end position="22"/>
    </location>
</feature>
<dbReference type="PROSITE" id="PS51352">
    <property type="entry name" value="THIOREDOXIN_2"/>
    <property type="match status" value="4"/>
</dbReference>
<name>A0A9P0K4V0_ACAOB</name>
<comment type="caution">
    <text evidence="4">The sequence shown here is derived from an EMBL/GenBank/DDBJ whole genome shotgun (WGS) entry which is preliminary data.</text>
</comment>
<dbReference type="InterPro" id="IPR036249">
    <property type="entry name" value="Thioredoxin-like_sf"/>
</dbReference>
<feature type="domain" description="Thioredoxin" evidence="3">
    <location>
        <begin position="378"/>
        <end position="505"/>
    </location>
</feature>
<dbReference type="InterPro" id="IPR051063">
    <property type="entry name" value="PDI"/>
</dbReference>
<sequence length="637" mass="73080">MRSFIYIFISLSYIFQLNYCIAKQNTNKLVVDNLVDIKDFKKILRTKTNVLVCFYNNYKEAQNIIKSIRDVAKNIKGEGTLVVIDCSGEAKKMCKKLKIPNNEPFVLKHYKDGDFHKDYDRKLTVSSMTNFMRDPTGDLPWEEDSTALNVVHIPDANTLAKFIKREAKPALVMFYAPWCGFCKSLKPEYAEAASELKDDVILAAIDVNRPENAMIRTHYNITGFPTMIYFLNGQPKYTYEGENKKAAIVAFMRNPSAPPVVKQKEPEWSETDSEVVHLGGNSFDPVVKAEASVLVMFYAPWCGHCKKMKPEYEQAAAIMKKEGIPGMLAAVDATKEQSLASRYSVKGYPTVIYFEQGERRFDVNVREATRIVEFMREPREPPPPPPPERPWADEEAGDVVHLNEENFKPFLRKKKHVLVIFYAPWCGHCKKTKPEFIEAAARFRDDPKVEFAAVDCTVEQALCSTNDVKGYPTMKYFSYYTKNTRVYNGGRTADDFVRFMLEPDKLSNNTPSPPTPENLSWFSDSTVIHLTDRNFTQTLKKRKVVLVMFYAPWCGHCKRMKPDYIEAAKDLASQGYDQCMAMVDCTENPEVTEEYEISGFPTVKLFKDGKFVTDYKGKRTTEDIKSFVLRYFSKDEL</sequence>
<protein>
    <recommendedName>
        <fullName evidence="3">Thioredoxin domain-containing protein</fullName>
    </recommendedName>
</protein>
<dbReference type="InterPro" id="IPR017937">
    <property type="entry name" value="Thioredoxin_CS"/>
</dbReference>
<reference evidence="4" key="1">
    <citation type="submission" date="2022-03" db="EMBL/GenBank/DDBJ databases">
        <authorList>
            <person name="Sayadi A."/>
        </authorList>
    </citation>
    <scope>NUCLEOTIDE SEQUENCE</scope>
</reference>
<dbReference type="OrthoDB" id="74910at2759"/>
<dbReference type="Proteomes" id="UP001152888">
    <property type="component" value="Unassembled WGS sequence"/>
</dbReference>
<dbReference type="PROSITE" id="PS00194">
    <property type="entry name" value="THIOREDOXIN_1"/>
    <property type="match status" value="3"/>
</dbReference>
<dbReference type="InterPro" id="IPR046374">
    <property type="entry name" value="PDI_a_PDIR"/>
</dbReference>
<accession>A0A9P0K4V0</accession>
<dbReference type="PANTHER" id="PTHR45672">
    <property type="entry name" value="PROTEIN DISULFIDE-ISOMERASE C17H9.14C-RELATED"/>
    <property type="match status" value="1"/>
</dbReference>
<dbReference type="AlphaFoldDB" id="A0A9P0K4V0"/>
<feature type="domain" description="Thioredoxin" evidence="3">
    <location>
        <begin position="259"/>
        <end position="377"/>
    </location>
</feature>
<dbReference type="Gene3D" id="3.40.30.10">
    <property type="entry name" value="Glutaredoxin"/>
    <property type="match status" value="5"/>
</dbReference>
<dbReference type="CDD" id="cd02997">
    <property type="entry name" value="PDI_a_PDIR"/>
    <property type="match status" value="3"/>
</dbReference>
<dbReference type="GO" id="GO:0003756">
    <property type="term" value="F:protein disulfide isomerase activity"/>
    <property type="evidence" value="ECO:0007669"/>
    <property type="project" value="InterPro"/>
</dbReference>
<dbReference type="GO" id="GO:0005783">
    <property type="term" value="C:endoplasmic reticulum"/>
    <property type="evidence" value="ECO:0007669"/>
    <property type="project" value="TreeGrafter"/>
</dbReference>
<feature type="domain" description="Thioredoxin" evidence="3">
    <location>
        <begin position="128"/>
        <end position="257"/>
    </location>
</feature>
<dbReference type="Pfam" id="PF00085">
    <property type="entry name" value="Thioredoxin"/>
    <property type="match status" value="4"/>
</dbReference>